<dbReference type="EMBL" id="BKCJ011134920">
    <property type="protein sequence ID" value="GFC91982.1"/>
    <property type="molecule type" value="Genomic_DNA"/>
</dbReference>
<feature type="compositionally biased region" description="Basic and acidic residues" evidence="1">
    <location>
        <begin position="94"/>
        <end position="105"/>
    </location>
</feature>
<feature type="region of interest" description="Disordered" evidence="1">
    <location>
        <begin position="21"/>
        <end position="76"/>
    </location>
</feature>
<name>A0A699S3L0_TANCI</name>
<evidence type="ECO:0000313" key="2">
    <source>
        <dbReference type="EMBL" id="GFC91982.1"/>
    </source>
</evidence>
<gene>
    <name evidence="2" type="ORF">Tci_863952</name>
</gene>
<sequence>MLDFIAYKTYYAIALGAEPTKLKKPKMKSDSASSSEETPTMKKPTKAKKDVPFNNKPASKPKTTKKNAPVKDDRGKGLTVLSKVALSEATQVKEALKKSKTDSHMLHASGSGDGVGS</sequence>
<evidence type="ECO:0000256" key="1">
    <source>
        <dbReference type="SAM" id="MobiDB-lite"/>
    </source>
</evidence>
<proteinExistence type="predicted"/>
<comment type="caution">
    <text evidence="2">The sequence shown here is derived from an EMBL/GenBank/DDBJ whole genome shotgun (WGS) entry which is preliminary data.</text>
</comment>
<protein>
    <submittedName>
        <fullName evidence="2">Uncharacterized protein</fullName>
    </submittedName>
</protein>
<organism evidence="2">
    <name type="scientific">Tanacetum cinerariifolium</name>
    <name type="common">Dalmatian daisy</name>
    <name type="synonym">Chrysanthemum cinerariifolium</name>
    <dbReference type="NCBI Taxonomy" id="118510"/>
    <lineage>
        <taxon>Eukaryota</taxon>
        <taxon>Viridiplantae</taxon>
        <taxon>Streptophyta</taxon>
        <taxon>Embryophyta</taxon>
        <taxon>Tracheophyta</taxon>
        <taxon>Spermatophyta</taxon>
        <taxon>Magnoliopsida</taxon>
        <taxon>eudicotyledons</taxon>
        <taxon>Gunneridae</taxon>
        <taxon>Pentapetalae</taxon>
        <taxon>asterids</taxon>
        <taxon>campanulids</taxon>
        <taxon>Asterales</taxon>
        <taxon>Asteraceae</taxon>
        <taxon>Asteroideae</taxon>
        <taxon>Anthemideae</taxon>
        <taxon>Anthemidinae</taxon>
        <taxon>Tanacetum</taxon>
    </lineage>
</organism>
<feature type="region of interest" description="Disordered" evidence="1">
    <location>
        <begin position="94"/>
        <end position="117"/>
    </location>
</feature>
<dbReference type="AlphaFoldDB" id="A0A699S3L0"/>
<reference evidence="2" key="1">
    <citation type="journal article" date="2019" name="Sci. Rep.">
        <title>Draft genome of Tanacetum cinerariifolium, the natural source of mosquito coil.</title>
        <authorList>
            <person name="Yamashiro T."/>
            <person name="Shiraishi A."/>
            <person name="Satake H."/>
            <person name="Nakayama K."/>
        </authorList>
    </citation>
    <scope>NUCLEOTIDE SEQUENCE</scope>
</reference>
<accession>A0A699S3L0</accession>